<dbReference type="RefSeq" id="WP_166858182.1">
    <property type="nucleotide sequence ID" value="NZ_JAAQOM010000004.1"/>
</dbReference>
<protein>
    <submittedName>
        <fullName evidence="2">Uncharacterized protein</fullName>
    </submittedName>
</protein>
<reference evidence="2 3" key="1">
    <citation type="submission" date="2020-03" db="EMBL/GenBank/DDBJ databases">
        <title>Genome sequence of strain Massilia sp. TW-1.</title>
        <authorList>
            <person name="Chaudhary D.K."/>
        </authorList>
    </citation>
    <scope>NUCLEOTIDE SEQUENCE [LARGE SCALE GENOMIC DNA]</scope>
    <source>
        <strain evidence="2 3">TW-1</strain>
    </source>
</reference>
<dbReference type="EMBL" id="JAAQOM010000004">
    <property type="protein sequence ID" value="NIA53522.1"/>
    <property type="molecule type" value="Genomic_DNA"/>
</dbReference>
<sequence>MPVVTNFTNDSFGETTSVGNPDAGTTNYVFDVTGRLSTETHGNLSIAYGLDALGGAKGGPLKRITGPKCAPGKKLCPCWRCAFVFSPQAVDLPEKIACAYDESMAGQTIYAYVGGNPVSNVDPRGLQSDNDLTPRRGSLPGPFDVFTPGTQANNSFVSSVWNLIKNIKAAIGLPPGVWPGDKGADEWGRRNGYGAKEGRGRFHGIKQDCPGSKATDVFGVNPETGDVYDPEGEVVGNLEDAKRK</sequence>
<evidence type="ECO:0000313" key="3">
    <source>
        <dbReference type="Proteomes" id="UP000716322"/>
    </source>
</evidence>
<comment type="caution">
    <text evidence="2">The sequence shown here is derived from an EMBL/GenBank/DDBJ whole genome shotgun (WGS) entry which is preliminary data.</text>
</comment>
<evidence type="ECO:0000313" key="2">
    <source>
        <dbReference type="EMBL" id="NIA53522.1"/>
    </source>
</evidence>
<name>A0ABX0P9J1_9BURK</name>
<gene>
    <name evidence="2" type="ORF">HAV22_07625</name>
</gene>
<evidence type="ECO:0000256" key="1">
    <source>
        <dbReference type="SAM" id="MobiDB-lite"/>
    </source>
</evidence>
<proteinExistence type="predicted"/>
<keyword evidence="3" id="KW-1185">Reference proteome</keyword>
<accession>A0ABX0P9J1</accession>
<organism evidence="2 3">
    <name type="scientific">Telluria antibiotica</name>
    <dbReference type="NCBI Taxonomy" id="2717319"/>
    <lineage>
        <taxon>Bacteria</taxon>
        <taxon>Pseudomonadati</taxon>
        <taxon>Pseudomonadota</taxon>
        <taxon>Betaproteobacteria</taxon>
        <taxon>Burkholderiales</taxon>
        <taxon>Oxalobacteraceae</taxon>
        <taxon>Telluria group</taxon>
        <taxon>Telluria</taxon>
    </lineage>
</organism>
<feature type="region of interest" description="Disordered" evidence="1">
    <location>
        <begin position="221"/>
        <end position="244"/>
    </location>
</feature>
<dbReference type="Proteomes" id="UP000716322">
    <property type="component" value="Unassembled WGS sequence"/>
</dbReference>